<dbReference type="EMBL" id="DS989847">
    <property type="protein sequence ID" value="EDX76231.1"/>
    <property type="molecule type" value="Genomic_DNA"/>
</dbReference>
<dbReference type="Proteomes" id="UP000003835">
    <property type="component" value="Unassembled WGS sequence"/>
</dbReference>
<evidence type="ECO:0008006" key="4">
    <source>
        <dbReference type="Google" id="ProtNLM"/>
    </source>
</evidence>
<dbReference type="Gene3D" id="3.30.2310.20">
    <property type="entry name" value="RelE-like"/>
    <property type="match status" value="1"/>
</dbReference>
<keyword evidence="3" id="KW-1185">Reference proteome</keyword>
<organism evidence="2 3">
    <name type="scientific">Coleofasciculus chthonoplastes PCC 7420</name>
    <dbReference type="NCBI Taxonomy" id="118168"/>
    <lineage>
        <taxon>Bacteria</taxon>
        <taxon>Bacillati</taxon>
        <taxon>Cyanobacteriota</taxon>
        <taxon>Cyanophyceae</taxon>
        <taxon>Coleofasciculales</taxon>
        <taxon>Coleofasciculaceae</taxon>
        <taxon>Coleofasciculus</taxon>
    </lineage>
</organism>
<keyword evidence="1" id="KW-1277">Toxin-antitoxin system</keyword>
<reference evidence="2 3" key="1">
    <citation type="submission" date="2008-07" db="EMBL/GenBank/DDBJ databases">
        <authorList>
            <person name="Tandeau de Marsac N."/>
            <person name="Ferriera S."/>
            <person name="Johnson J."/>
            <person name="Kravitz S."/>
            <person name="Beeson K."/>
            <person name="Sutton G."/>
            <person name="Rogers Y.-H."/>
            <person name="Friedman R."/>
            <person name="Frazier M."/>
            <person name="Venter J.C."/>
        </authorList>
    </citation>
    <scope>NUCLEOTIDE SEQUENCE [LARGE SCALE GENOMIC DNA]</scope>
    <source>
        <strain evidence="2 3">PCC 7420</strain>
    </source>
</reference>
<name>B4VQ71_9CYAN</name>
<dbReference type="AlphaFoldDB" id="B4VQ71"/>
<evidence type="ECO:0000256" key="1">
    <source>
        <dbReference type="ARBA" id="ARBA00022649"/>
    </source>
</evidence>
<dbReference type="HOGENOM" id="CLU_3116735_0_0_3"/>
<evidence type="ECO:0000313" key="3">
    <source>
        <dbReference type="Proteomes" id="UP000003835"/>
    </source>
</evidence>
<accession>B4VQ71</accession>
<dbReference type="eggNOG" id="COG3668">
    <property type="taxonomic scope" value="Bacteria"/>
</dbReference>
<dbReference type="STRING" id="118168.MC7420_5665"/>
<dbReference type="Pfam" id="PF05016">
    <property type="entry name" value="ParE_toxin"/>
    <property type="match status" value="1"/>
</dbReference>
<gene>
    <name evidence="2" type="ORF">MC7420_5665</name>
</gene>
<dbReference type="InterPro" id="IPR007712">
    <property type="entry name" value="RelE/ParE_toxin"/>
</dbReference>
<protein>
    <recommendedName>
        <fullName evidence="4">Plasmid stabilization system protein, RelE/ParE family</fullName>
    </recommendedName>
</protein>
<sequence length="50" mass="5989">MVPEFEREEIREMIEGSYRIIYYIKPEQIDVLAVIHGSQQITEDYRPSSE</sequence>
<proteinExistence type="predicted"/>
<dbReference type="InterPro" id="IPR035093">
    <property type="entry name" value="RelE/ParE_toxin_dom_sf"/>
</dbReference>
<evidence type="ECO:0000313" key="2">
    <source>
        <dbReference type="EMBL" id="EDX76231.1"/>
    </source>
</evidence>